<dbReference type="PANTHER" id="PTHR31042:SF150">
    <property type="entry name" value="OS06G0661900 PROTEIN"/>
    <property type="match status" value="1"/>
</dbReference>
<keyword evidence="3" id="KW-0808">Transferase</keyword>
<keyword evidence="2" id="KW-0328">Glycosyltransferase</keyword>
<accession>A0A8D7FP55</accession>
<dbReference type="AlphaFoldDB" id="A0A8D7FP55"/>
<dbReference type="GO" id="GO:0016757">
    <property type="term" value="F:glycosyltransferase activity"/>
    <property type="evidence" value="ECO:0007669"/>
    <property type="project" value="UniProtKB-KW"/>
</dbReference>
<evidence type="ECO:0000256" key="3">
    <source>
        <dbReference type="ARBA" id="ARBA00022679"/>
    </source>
</evidence>
<gene>
    <name evidence="6" type="ORF">GSMUA_97180.1</name>
</gene>
<sequence>PSFDSHNCYVDEHYLPTLLNMVDHTGIANWSVTHVDWSEGK</sequence>
<dbReference type="Pfam" id="PF02485">
    <property type="entry name" value="Branch"/>
    <property type="match status" value="1"/>
</dbReference>
<reference evidence="6" key="1">
    <citation type="submission" date="2021-03" db="EMBL/GenBank/DDBJ databases">
        <authorList>
            <consortium name="Genoscope - CEA"/>
            <person name="William W."/>
        </authorList>
    </citation>
    <scope>NUCLEOTIDE SEQUENCE</scope>
    <source>
        <strain evidence="6">Doubled-haploid Pahang</strain>
    </source>
</reference>
<evidence type="ECO:0000256" key="2">
    <source>
        <dbReference type="ARBA" id="ARBA00022676"/>
    </source>
</evidence>
<proteinExistence type="predicted"/>
<dbReference type="InterPro" id="IPR003406">
    <property type="entry name" value="Glyco_trans_14"/>
</dbReference>
<protein>
    <submittedName>
        <fullName evidence="6">(wild Malaysian banana) hypothetical protein</fullName>
    </submittedName>
</protein>
<dbReference type="InterPro" id="IPR044174">
    <property type="entry name" value="BC10-like"/>
</dbReference>
<evidence type="ECO:0000256" key="1">
    <source>
        <dbReference type="ARBA" id="ARBA00004606"/>
    </source>
</evidence>
<feature type="non-terminal residue" evidence="6">
    <location>
        <position position="1"/>
    </location>
</feature>
<organism evidence="6">
    <name type="scientific">Musa acuminata subsp. malaccensis</name>
    <name type="common">Wild banana</name>
    <name type="synonym">Musa malaccensis</name>
    <dbReference type="NCBI Taxonomy" id="214687"/>
    <lineage>
        <taxon>Eukaryota</taxon>
        <taxon>Viridiplantae</taxon>
        <taxon>Streptophyta</taxon>
        <taxon>Embryophyta</taxon>
        <taxon>Tracheophyta</taxon>
        <taxon>Spermatophyta</taxon>
        <taxon>Magnoliopsida</taxon>
        <taxon>Liliopsida</taxon>
        <taxon>Zingiberales</taxon>
        <taxon>Musaceae</taxon>
        <taxon>Musa</taxon>
    </lineage>
</organism>
<comment type="subcellular location">
    <subcellularLocation>
        <location evidence="1">Membrane</location>
        <topology evidence="1">Single-pass type II membrane protein</topology>
    </subcellularLocation>
</comment>
<evidence type="ECO:0000256" key="4">
    <source>
        <dbReference type="ARBA" id="ARBA00023136"/>
    </source>
</evidence>
<feature type="non-terminal residue" evidence="6">
    <location>
        <position position="41"/>
    </location>
</feature>
<keyword evidence="5" id="KW-0325">Glycoprotein</keyword>
<evidence type="ECO:0000256" key="5">
    <source>
        <dbReference type="ARBA" id="ARBA00023180"/>
    </source>
</evidence>
<dbReference type="PANTHER" id="PTHR31042">
    <property type="entry name" value="CORE-2/I-BRANCHING BETA-1,6-N-ACETYLGLUCOSAMINYLTRANSFERASE FAMILY PROTEIN-RELATED"/>
    <property type="match status" value="1"/>
</dbReference>
<dbReference type="GO" id="GO:0016020">
    <property type="term" value="C:membrane"/>
    <property type="evidence" value="ECO:0007669"/>
    <property type="project" value="UniProtKB-SubCell"/>
</dbReference>
<name>A0A8D7FP55_MUSAM</name>
<evidence type="ECO:0000313" key="6">
    <source>
        <dbReference type="EMBL" id="CAG1860414.1"/>
    </source>
</evidence>
<keyword evidence="4" id="KW-0472">Membrane</keyword>
<dbReference type="EMBL" id="HG996466">
    <property type="protein sequence ID" value="CAG1860414.1"/>
    <property type="molecule type" value="Genomic_DNA"/>
</dbReference>